<organism evidence="3 4">
    <name type="scientific">Undibacterium danionis</name>
    <dbReference type="NCBI Taxonomy" id="1812100"/>
    <lineage>
        <taxon>Bacteria</taxon>
        <taxon>Pseudomonadati</taxon>
        <taxon>Pseudomonadota</taxon>
        <taxon>Betaproteobacteria</taxon>
        <taxon>Burkholderiales</taxon>
        <taxon>Oxalobacteraceae</taxon>
        <taxon>Undibacterium</taxon>
    </lineage>
</organism>
<protein>
    <submittedName>
        <fullName evidence="3">Serine hydrolase domain-containing protein</fullName>
        <ecNumber evidence="3">3.-.-.-</ecNumber>
    </submittedName>
</protein>
<dbReference type="SUPFAM" id="SSF56601">
    <property type="entry name" value="beta-lactamase/transpeptidase-like"/>
    <property type="match status" value="1"/>
</dbReference>
<evidence type="ECO:0000256" key="1">
    <source>
        <dbReference type="SAM" id="SignalP"/>
    </source>
</evidence>
<proteinExistence type="predicted"/>
<keyword evidence="3" id="KW-0378">Hydrolase</keyword>
<dbReference type="Pfam" id="PF00144">
    <property type="entry name" value="Beta-lactamase"/>
    <property type="match status" value="1"/>
</dbReference>
<accession>A0ABV6IFJ8</accession>
<name>A0ABV6IFJ8_9BURK</name>
<dbReference type="InterPro" id="IPR050491">
    <property type="entry name" value="AmpC-like"/>
</dbReference>
<evidence type="ECO:0000313" key="4">
    <source>
        <dbReference type="Proteomes" id="UP001589844"/>
    </source>
</evidence>
<feature type="signal peptide" evidence="1">
    <location>
        <begin position="1"/>
        <end position="22"/>
    </location>
</feature>
<dbReference type="EC" id="3.-.-.-" evidence="3"/>
<dbReference type="Proteomes" id="UP001589844">
    <property type="component" value="Unassembled WGS sequence"/>
</dbReference>
<feature type="chain" id="PRO_5046830420" evidence="1">
    <location>
        <begin position="23"/>
        <end position="355"/>
    </location>
</feature>
<gene>
    <name evidence="3" type="ORF">ACFFJH_08255</name>
</gene>
<dbReference type="PANTHER" id="PTHR46825:SF9">
    <property type="entry name" value="BETA-LACTAMASE-RELATED DOMAIN-CONTAINING PROTEIN"/>
    <property type="match status" value="1"/>
</dbReference>
<dbReference type="PANTHER" id="PTHR46825">
    <property type="entry name" value="D-ALANYL-D-ALANINE-CARBOXYPEPTIDASE/ENDOPEPTIDASE AMPH"/>
    <property type="match status" value="1"/>
</dbReference>
<dbReference type="InterPro" id="IPR001466">
    <property type="entry name" value="Beta-lactam-related"/>
</dbReference>
<sequence>MKFMVLIIAILNSLVITNLVHADTIDTLVLSEMQGQKIPGVSIAIVHKGKIIKEEGYGYANLEHQVKVSPQTIFQSGSVGKQFTAALILLLARDGKLNLHATIDKYLDKLPPEWQNITIHQLLTHTSGLDDPYRILDFEKNYTDQALIELEATVPMLFKPGEKWLYSNMGYHMLGFIANKVGGQFYGDQLRQRIFEPLGMQTRIIDERTIISHRAAGYDLVDGEWKNQAWVSPALNRTADGSLYLTAHDLALWDLALYQDFPLTAQEKNLSWTPVKLNNGTRSDYGYGWFLSTTNDHRNIEHGGAWQGFTTQISRYVDDQLCVIVLTNRSQANPKRIADLIAGEILPTLKQKLKP</sequence>
<comment type="caution">
    <text evidence="3">The sequence shown here is derived from an EMBL/GenBank/DDBJ whole genome shotgun (WGS) entry which is preliminary data.</text>
</comment>
<reference evidence="3 4" key="1">
    <citation type="submission" date="2024-09" db="EMBL/GenBank/DDBJ databases">
        <authorList>
            <person name="Sun Q."/>
            <person name="Mori K."/>
        </authorList>
    </citation>
    <scope>NUCLEOTIDE SEQUENCE [LARGE SCALE GENOMIC DNA]</scope>
    <source>
        <strain evidence="3 4">CCM 8677</strain>
    </source>
</reference>
<evidence type="ECO:0000313" key="3">
    <source>
        <dbReference type="EMBL" id="MFC0349796.1"/>
    </source>
</evidence>
<keyword evidence="1" id="KW-0732">Signal</keyword>
<evidence type="ECO:0000259" key="2">
    <source>
        <dbReference type="Pfam" id="PF00144"/>
    </source>
</evidence>
<keyword evidence="4" id="KW-1185">Reference proteome</keyword>
<dbReference type="InterPro" id="IPR012338">
    <property type="entry name" value="Beta-lactam/transpept-like"/>
</dbReference>
<dbReference type="RefSeq" id="WP_390211579.1">
    <property type="nucleotide sequence ID" value="NZ_JBHLXJ010000008.1"/>
</dbReference>
<dbReference type="EMBL" id="JBHLXJ010000008">
    <property type="protein sequence ID" value="MFC0349796.1"/>
    <property type="molecule type" value="Genomic_DNA"/>
</dbReference>
<feature type="domain" description="Beta-lactamase-related" evidence="2">
    <location>
        <begin position="27"/>
        <end position="339"/>
    </location>
</feature>
<dbReference type="GO" id="GO:0016787">
    <property type="term" value="F:hydrolase activity"/>
    <property type="evidence" value="ECO:0007669"/>
    <property type="project" value="UniProtKB-KW"/>
</dbReference>
<dbReference type="Gene3D" id="3.40.710.10">
    <property type="entry name" value="DD-peptidase/beta-lactamase superfamily"/>
    <property type="match status" value="1"/>
</dbReference>